<evidence type="ECO:0000313" key="1">
    <source>
        <dbReference type="EMBL" id="CAB4136318.1"/>
    </source>
</evidence>
<protein>
    <submittedName>
        <fullName evidence="1">Uncharacterized protein</fullName>
    </submittedName>
</protein>
<dbReference type="EMBL" id="LR796829">
    <property type="protein sequence ID" value="CAB4168768.1"/>
    <property type="molecule type" value="Genomic_DNA"/>
</dbReference>
<sequence length="111" mass="12112">MKAIQPLNIWTNGTNSQATQLSLLLISDNLESAATFYYQLLSEVELQIAQGIELTRGLEISQGIQPTQKIQLAQGNISLDGDEYQAWGEASDINDAAYEIAADKLGLTLIK</sequence>
<reference evidence="1" key="1">
    <citation type="submission" date="2020-04" db="EMBL/GenBank/DDBJ databases">
        <authorList>
            <person name="Chiriac C."/>
            <person name="Salcher M."/>
            <person name="Ghai R."/>
            <person name="Kavagutti S V."/>
        </authorList>
    </citation>
    <scope>NUCLEOTIDE SEQUENCE</scope>
</reference>
<evidence type="ECO:0000313" key="2">
    <source>
        <dbReference type="EMBL" id="CAB4168768.1"/>
    </source>
</evidence>
<dbReference type="EMBL" id="LR796316">
    <property type="protein sequence ID" value="CAB4136318.1"/>
    <property type="molecule type" value="Genomic_DNA"/>
</dbReference>
<proteinExistence type="predicted"/>
<name>A0A6J5LPX2_9CAUD</name>
<accession>A0A6J5LPX2</accession>
<organism evidence="1">
    <name type="scientific">uncultured Caudovirales phage</name>
    <dbReference type="NCBI Taxonomy" id="2100421"/>
    <lineage>
        <taxon>Viruses</taxon>
        <taxon>Duplodnaviria</taxon>
        <taxon>Heunggongvirae</taxon>
        <taxon>Uroviricota</taxon>
        <taxon>Caudoviricetes</taxon>
        <taxon>Peduoviridae</taxon>
        <taxon>Maltschvirus</taxon>
        <taxon>Maltschvirus maltsch</taxon>
    </lineage>
</organism>
<gene>
    <name evidence="1" type="ORF">UFOVP302_53</name>
    <name evidence="2" type="ORF">UFOVP579_53</name>
</gene>